<feature type="signal peptide" evidence="2">
    <location>
        <begin position="1"/>
        <end position="21"/>
    </location>
</feature>
<reference evidence="4 5" key="1">
    <citation type="submission" date="2020-04" db="EMBL/GenBank/DDBJ databases">
        <title>MicrobeNet Type strains.</title>
        <authorList>
            <person name="Nicholson A.C."/>
        </authorList>
    </citation>
    <scope>NUCLEOTIDE SEQUENCE [LARGE SCALE GENOMIC DNA]</scope>
    <source>
        <strain evidence="4 5">DSM 44113</strain>
    </source>
</reference>
<dbReference type="EMBL" id="JAAXOQ010000008">
    <property type="protein sequence ID" value="NKY18223.1"/>
    <property type="molecule type" value="Genomic_DNA"/>
</dbReference>
<name>A0A846WZ47_9ACTN</name>
<protein>
    <submittedName>
        <fullName evidence="4">META domain-containing protein</fullName>
    </submittedName>
</protein>
<dbReference type="Pfam" id="PF03724">
    <property type="entry name" value="META"/>
    <property type="match status" value="1"/>
</dbReference>
<dbReference type="RefSeq" id="WP_168545286.1">
    <property type="nucleotide sequence ID" value="NZ_BAAAKS010000062.1"/>
</dbReference>
<evidence type="ECO:0000256" key="2">
    <source>
        <dbReference type="SAM" id="SignalP"/>
    </source>
</evidence>
<accession>A0A846WZ47</accession>
<dbReference type="PROSITE" id="PS51257">
    <property type="entry name" value="PROKAR_LIPOPROTEIN"/>
    <property type="match status" value="1"/>
</dbReference>
<evidence type="ECO:0000256" key="1">
    <source>
        <dbReference type="SAM" id="MobiDB-lite"/>
    </source>
</evidence>
<gene>
    <name evidence="4" type="ORF">HF999_07560</name>
</gene>
<dbReference type="InterPro" id="IPR038670">
    <property type="entry name" value="HslJ-like_sf"/>
</dbReference>
<organism evidence="4 5">
    <name type="scientific">Tsukamurella spumae</name>
    <dbReference type="NCBI Taxonomy" id="44753"/>
    <lineage>
        <taxon>Bacteria</taxon>
        <taxon>Bacillati</taxon>
        <taxon>Actinomycetota</taxon>
        <taxon>Actinomycetes</taxon>
        <taxon>Mycobacteriales</taxon>
        <taxon>Tsukamurellaceae</taxon>
        <taxon>Tsukamurella</taxon>
    </lineage>
</organism>
<dbReference type="AlphaFoldDB" id="A0A846WZ47"/>
<sequence length="193" mass="19160">MMRMTASLVLPLLAGAAVLTAGCAASAGADPANPSGSVKPSAAAPSKPSIVGSQWRLKSDPQAWFRVQGSNISGNDSCNSLTGSAASLASADRFDFGNGVASTMMYCPDPKGTQTAISEALKGVRIWSRNGAELVLTDPDNNRSWTFVLTPAGSPSASATPSTSAATSAPATSAAPSASATSAAPATTAAQAR</sequence>
<dbReference type="InterPro" id="IPR005184">
    <property type="entry name" value="DUF306_Meta_HslJ"/>
</dbReference>
<dbReference type="Proteomes" id="UP000582646">
    <property type="component" value="Unassembled WGS sequence"/>
</dbReference>
<proteinExistence type="predicted"/>
<feature type="region of interest" description="Disordered" evidence="1">
    <location>
        <begin position="151"/>
        <end position="193"/>
    </location>
</feature>
<evidence type="ECO:0000259" key="3">
    <source>
        <dbReference type="Pfam" id="PF03724"/>
    </source>
</evidence>
<keyword evidence="2" id="KW-0732">Signal</keyword>
<dbReference type="Gene3D" id="2.40.128.270">
    <property type="match status" value="1"/>
</dbReference>
<keyword evidence="5" id="KW-1185">Reference proteome</keyword>
<feature type="region of interest" description="Disordered" evidence="1">
    <location>
        <begin position="30"/>
        <end position="51"/>
    </location>
</feature>
<feature type="chain" id="PRO_5038467709" evidence="2">
    <location>
        <begin position="22"/>
        <end position="193"/>
    </location>
</feature>
<feature type="domain" description="DUF306" evidence="3">
    <location>
        <begin position="67"/>
        <end position="147"/>
    </location>
</feature>
<comment type="caution">
    <text evidence="4">The sequence shown here is derived from an EMBL/GenBank/DDBJ whole genome shotgun (WGS) entry which is preliminary data.</text>
</comment>
<evidence type="ECO:0000313" key="4">
    <source>
        <dbReference type="EMBL" id="NKY18223.1"/>
    </source>
</evidence>
<evidence type="ECO:0000313" key="5">
    <source>
        <dbReference type="Proteomes" id="UP000582646"/>
    </source>
</evidence>